<evidence type="ECO:0000256" key="1">
    <source>
        <dbReference type="SAM" id="Phobius"/>
    </source>
</evidence>
<dbReference type="EMBL" id="QGNW01001708">
    <property type="protein sequence ID" value="RVW32725.1"/>
    <property type="molecule type" value="Genomic_DNA"/>
</dbReference>
<organism evidence="2 3">
    <name type="scientific">Vitis vinifera</name>
    <name type="common">Grape</name>
    <dbReference type="NCBI Taxonomy" id="29760"/>
    <lineage>
        <taxon>Eukaryota</taxon>
        <taxon>Viridiplantae</taxon>
        <taxon>Streptophyta</taxon>
        <taxon>Embryophyta</taxon>
        <taxon>Tracheophyta</taxon>
        <taxon>Spermatophyta</taxon>
        <taxon>Magnoliopsida</taxon>
        <taxon>eudicotyledons</taxon>
        <taxon>Gunneridae</taxon>
        <taxon>Pentapetalae</taxon>
        <taxon>rosids</taxon>
        <taxon>Vitales</taxon>
        <taxon>Vitaceae</taxon>
        <taxon>Viteae</taxon>
        <taxon>Vitis</taxon>
    </lineage>
</organism>
<evidence type="ECO:0000313" key="2">
    <source>
        <dbReference type="EMBL" id="RVW32725.1"/>
    </source>
</evidence>
<accession>A0A438DBA3</accession>
<feature type="transmembrane region" description="Helical" evidence="1">
    <location>
        <begin position="68"/>
        <end position="91"/>
    </location>
</feature>
<protein>
    <submittedName>
        <fullName evidence="2">Uncharacterized protein</fullName>
    </submittedName>
</protein>
<gene>
    <name evidence="2" type="ORF">CK203_086309</name>
</gene>
<dbReference type="Proteomes" id="UP000288805">
    <property type="component" value="Unassembled WGS sequence"/>
</dbReference>
<dbReference type="AlphaFoldDB" id="A0A438DBA3"/>
<keyword evidence="1" id="KW-1133">Transmembrane helix</keyword>
<keyword evidence="1" id="KW-0472">Membrane</keyword>
<keyword evidence="1" id="KW-0812">Transmembrane</keyword>
<sequence>MGVRGSWGLALYVPGIAPVDPGYIDSGSGLSLPPGLLSADDEEVLMLRLECVTQRFLPLTSPSPGGELLAVFRCQLSFFDGLTPFVIIFFLSTR</sequence>
<reference evidence="2 3" key="1">
    <citation type="journal article" date="2018" name="PLoS Genet.">
        <title>Population sequencing reveals clonal diversity and ancestral inbreeding in the grapevine cultivar Chardonnay.</title>
        <authorList>
            <person name="Roach M.J."/>
            <person name="Johnson D.L."/>
            <person name="Bohlmann J."/>
            <person name="van Vuuren H.J."/>
            <person name="Jones S.J."/>
            <person name="Pretorius I.S."/>
            <person name="Schmidt S.A."/>
            <person name="Borneman A.R."/>
        </authorList>
    </citation>
    <scope>NUCLEOTIDE SEQUENCE [LARGE SCALE GENOMIC DNA]</scope>
    <source>
        <strain evidence="3">cv. Chardonnay</strain>
        <tissue evidence="2">Leaf</tissue>
    </source>
</reference>
<evidence type="ECO:0000313" key="3">
    <source>
        <dbReference type="Proteomes" id="UP000288805"/>
    </source>
</evidence>
<proteinExistence type="predicted"/>
<comment type="caution">
    <text evidence="2">The sequence shown here is derived from an EMBL/GenBank/DDBJ whole genome shotgun (WGS) entry which is preliminary data.</text>
</comment>
<name>A0A438DBA3_VITVI</name>